<dbReference type="GO" id="GO:0005737">
    <property type="term" value="C:cytoplasm"/>
    <property type="evidence" value="ECO:0007669"/>
    <property type="project" value="UniProtKB-SubCell"/>
</dbReference>
<gene>
    <name evidence="1" type="primary">ubiJ</name>
    <name evidence="4" type="ORF">EV700_1103</name>
</gene>
<proteinExistence type="inferred from homology"/>
<dbReference type="RefSeq" id="WP_130411577.1">
    <property type="nucleotide sequence ID" value="NZ_SHKX01000011.1"/>
</dbReference>
<reference evidence="4 5" key="1">
    <citation type="submission" date="2019-02" db="EMBL/GenBank/DDBJ databases">
        <title>Genomic Encyclopedia of Type Strains, Phase IV (KMG-IV): sequencing the most valuable type-strain genomes for metagenomic binning, comparative biology and taxonomic classification.</title>
        <authorList>
            <person name="Goeker M."/>
        </authorList>
    </citation>
    <scope>NUCLEOTIDE SEQUENCE [LARGE SCALE GENOMIC DNA]</scope>
    <source>
        <strain evidence="4 5">DSM 105135</strain>
    </source>
</reference>
<dbReference type="EMBL" id="SHKX01000011">
    <property type="protein sequence ID" value="RZU46722.1"/>
    <property type="molecule type" value="Genomic_DNA"/>
</dbReference>
<evidence type="ECO:0000256" key="1">
    <source>
        <dbReference type="HAMAP-Rule" id="MF_02215"/>
    </source>
</evidence>
<accession>A0A4Q7Z872</accession>
<organism evidence="4 5">
    <name type="scientific">Fluviicoccus keumensis</name>
    <dbReference type="NCBI Taxonomy" id="1435465"/>
    <lineage>
        <taxon>Bacteria</taxon>
        <taxon>Pseudomonadati</taxon>
        <taxon>Pseudomonadota</taxon>
        <taxon>Gammaproteobacteria</taxon>
        <taxon>Moraxellales</taxon>
        <taxon>Moraxellaceae</taxon>
        <taxon>Fluviicoccus</taxon>
    </lineage>
</organism>
<evidence type="ECO:0000259" key="3">
    <source>
        <dbReference type="Pfam" id="PF02036"/>
    </source>
</evidence>
<dbReference type="SUPFAM" id="SSF55718">
    <property type="entry name" value="SCP-like"/>
    <property type="match status" value="1"/>
</dbReference>
<sequence>MLMPVVLAVAGLEDLINRALDLDPGSRQRLNALQGRSVLVKVQFPPLDILIHLDHDKVRLTPLESHENPAADTTVAASSLVLLRQLMKLREPFSVGELQISGDTALLQELHAIAGTLDIDWESALSRLVGDAAAHQIGEGLKGFFRFATQAASDIFKNTTTYLRESGQLFPPRWQVEDYIEEVQDLRSDIERFEARLAVVRKRLEDRQAATPSEPGDPR</sequence>
<comment type="subcellular location">
    <subcellularLocation>
        <location evidence="1">Cytoplasm</location>
    </subcellularLocation>
</comment>
<comment type="pathway">
    <text evidence="1">Cofactor biosynthesis; ubiquinone biosynthesis.</text>
</comment>
<dbReference type="HAMAP" id="MF_02215">
    <property type="entry name" value="UbiJ"/>
    <property type="match status" value="1"/>
</dbReference>
<dbReference type="InterPro" id="IPR038989">
    <property type="entry name" value="UbiJ"/>
</dbReference>
<dbReference type="PANTHER" id="PTHR38693:SF1">
    <property type="entry name" value="UBIQUINONE BIOSYNTHESIS ACCESSORY FACTOR UBIJ"/>
    <property type="match status" value="1"/>
</dbReference>
<comment type="similarity">
    <text evidence="1">Belongs to the UbiJ family.</text>
</comment>
<comment type="caution">
    <text evidence="4">The sequence shown here is derived from an EMBL/GenBank/DDBJ whole genome shotgun (WGS) entry which is preliminary data.</text>
</comment>
<dbReference type="AlphaFoldDB" id="A0A4Q7Z872"/>
<dbReference type="Pfam" id="PF02036">
    <property type="entry name" value="SCP2"/>
    <property type="match status" value="1"/>
</dbReference>
<evidence type="ECO:0000313" key="5">
    <source>
        <dbReference type="Proteomes" id="UP000292423"/>
    </source>
</evidence>
<dbReference type="UniPathway" id="UPA00232"/>
<dbReference type="InterPro" id="IPR003033">
    <property type="entry name" value="SCP2_sterol-bd_dom"/>
</dbReference>
<keyword evidence="2" id="KW-0175">Coiled coil</keyword>
<keyword evidence="5" id="KW-1185">Reference proteome</keyword>
<evidence type="ECO:0000313" key="4">
    <source>
        <dbReference type="EMBL" id="RZU46722.1"/>
    </source>
</evidence>
<dbReference type="PANTHER" id="PTHR38693">
    <property type="entry name" value="UBIQUINONE BIOSYNTHESIS PROTEIN UBIJ"/>
    <property type="match status" value="1"/>
</dbReference>
<keyword evidence="1" id="KW-0963">Cytoplasm</keyword>
<dbReference type="OrthoDB" id="6707853at2"/>
<name>A0A4Q7Z872_9GAMM</name>
<feature type="coiled-coil region" evidence="2">
    <location>
        <begin position="176"/>
        <end position="210"/>
    </location>
</feature>
<feature type="domain" description="SCP2" evidence="3">
    <location>
        <begin position="16"/>
        <end position="113"/>
    </location>
</feature>
<keyword evidence="4" id="KW-0830">Ubiquinone</keyword>
<dbReference type="Proteomes" id="UP000292423">
    <property type="component" value="Unassembled WGS sequence"/>
</dbReference>
<protein>
    <recommendedName>
        <fullName evidence="1">Ubiquinone biosynthesis accessory factor UbiJ</fullName>
    </recommendedName>
</protein>
<comment type="function">
    <text evidence="1">Required for ubiquinone (coenzyme Q) biosynthesis. Binds hydrophobic ubiquinone biosynthetic intermediates via its SCP2 domain and is essential for the stability of the Ubi complex. May constitute a docking platform where Ubi enzymes assemble and access their SCP2-bound polyprenyl substrates.</text>
</comment>
<evidence type="ECO:0000256" key="2">
    <source>
        <dbReference type="SAM" id="Coils"/>
    </source>
</evidence>
<dbReference type="GO" id="GO:0006744">
    <property type="term" value="P:ubiquinone biosynthetic process"/>
    <property type="evidence" value="ECO:0007669"/>
    <property type="project" value="UniProtKB-UniRule"/>
</dbReference>
<dbReference type="InterPro" id="IPR036527">
    <property type="entry name" value="SCP2_sterol-bd_dom_sf"/>
</dbReference>
<keyword evidence="1" id="KW-0831">Ubiquinone biosynthesis</keyword>